<keyword evidence="2" id="KW-0238">DNA-binding</keyword>
<dbReference type="InterPro" id="IPR036390">
    <property type="entry name" value="WH_DNA-bd_sf"/>
</dbReference>
<dbReference type="InterPro" id="IPR011991">
    <property type="entry name" value="ArsR-like_HTH"/>
</dbReference>
<dbReference type="CDD" id="cd00090">
    <property type="entry name" value="HTH_ARSR"/>
    <property type="match status" value="1"/>
</dbReference>
<keyword evidence="6" id="KW-1185">Reference proteome</keyword>
<dbReference type="InterPro" id="IPR001845">
    <property type="entry name" value="HTH_ArsR_DNA-bd_dom"/>
</dbReference>
<accession>A0ABT6NA04</accession>
<comment type="caution">
    <text evidence="5">The sequence shown here is derived from an EMBL/GenBank/DDBJ whole genome shotgun (WGS) entry which is preliminary data.</text>
</comment>
<sequence>MSSLTDLFKLLSDETRLRILMLLSKEPLCVCELSGVLETSQPKISKSLAKLRDLKIVSDERKEKFVFYSLRQDNEMLNHILENITLHLSDYPTLTEDVTRLSHKDQYLTLCTISTEPIEGGDQI</sequence>
<dbReference type="PANTHER" id="PTHR33154:SF18">
    <property type="entry name" value="ARSENICAL RESISTANCE OPERON REPRESSOR"/>
    <property type="match status" value="1"/>
</dbReference>
<keyword evidence="1" id="KW-0805">Transcription regulation</keyword>
<dbReference type="InterPro" id="IPR036388">
    <property type="entry name" value="WH-like_DNA-bd_sf"/>
</dbReference>
<dbReference type="PRINTS" id="PR00778">
    <property type="entry name" value="HTHARSR"/>
</dbReference>
<dbReference type="InterPro" id="IPR051081">
    <property type="entry name" value="HTH_MetalResp_TranReg"/>
</dbReference>
<evidence type="ECO:0000313" key="5">
    <source>
        <dbReference type="EMBL" id="MDH8677239.1"/>
    </source>
</evidence>
<dbReference type="Pfam" id="PF01022">
    <property type="entry name" value="HTH_5"/>
    <property type="match status" value="1"/>
</dbReference>
<dbReference type="PANTHER" id="PTHR33154">
    <property type="entry name" value="TRANSCRIPTIONAL REGULATOR, ARSR FAMILY"/>
    <property type="match status" value="1"/>
</dbReference>
<dbReference type="Gene3D" id="1.10.10.10">
    <property type="entry name" value="Winged helix-like DNA-binding domain superfamily/Winged helix DNA-binding domain"/>
    <property type="match status" value="1"/>
</dbReference>
<evidence type="ECO:0000259" key="4">
    <source>
        <dbReference type="PROSITE" id="PS50987"/>
    </source>
</evidence>
<proteinExistence type="predicted"/>
<dbReference type="RefSeq" id="WP_281093051.1">
    <property type="nucleotide sequence ID" value="NZ_JARYZI010000002.1"/>
</dbReference>
<dbReference type="EMBL" id="JARYZI010000002">
    <property type="protein sequence ID" value="MDH8677239.1"/>
    <property type="molecule type" value="Genomic_DNA"/>
</dbReference>
<dbReference type="SMART" id="SM00418">
    <property type="entry name" value="HTH_ARSR"/>
    <property type="match status" value="1"/>
</dbReference>
<reference evidence="5 6" key="1">
    <citation type="submission" date="2023-04" db="EMBL/GenBank/DDBJ databases">
        <title>Fusibacter bizertensis strain WBS, isolated from littoral bottom sediments of the Arctic seas - biochemical and genomic analysis.</title>
        <authorList>
            <person name="Brioukhanov A.L."/>
        </authorList>
    </citation>
    <scope>NUCLEOTIDE SEQUENCE [LARGE SCALE GENOMIC DNA]</scope>
    <source>
        <strain evidence="5 6">WBS</strain>
    </source>
</reference>
<evidence type="ECO:0000256" key="1">
    <source>
        <dbReference type="ARBA" id="ARBA00023015"/>
    </source>
</evidence>
<evidence type="ECO:0000256" key="2">
    <source>
        <dbReference type="ARBA" id="ARBA00023125"/>
    </source>
</evidence>
<dbReference type="PROSITE" id="PS50987">
    <property type="entry name" value="HTH_ARSR_2"/>
    <property type="match status" value="1"/>
</dbReference>
<evidence type="ECO:0000256" key="3">
    <source>
        <dbReference type="ARBA" id="ARBA00023163"/>
    </source>
</evidence>
<dbReference type="SUPFAM" id="SSF46785">
    <property type="entry name" value="Winged helix' DNA-binding domain"/>
    <property type="match status" value="1"/>
</dbReference>
<dbReference type="NCBIfam" id="NF033788">
    <property type="entry name" value="HTH_metalloreg"/>
    <property type="match status" value="1"/>
</dbReference>
<name>A0ABT6NA04_9FIRM</name>
<gene>
    <name evidence="5" type="ORF">QE109_03715</name>
</gene>
<protein>
    <submittedName>
        <fullName evidence="5">Metalloregulator ArsR/SmtB family transcription factor</fullName>
    </submittedName>
</protein>
<keyword evidence="3" id="KW-0804">Transcription</keyword>
<organism evidence="5 6">
    <name type="scientific">Fusibacter bizertensis</name>
    <dbReference type="NCBI Taxonomy" id="1488331"/>
    <lineage>
        <taxon>Bacteria</taxon>
        <taxon>Bacillati</taxon>
        <taxon>Bacillota</taxon>
        <taxon>Clostridia</taxon>
        <taxon>Eubacteriales</taxon>
        <taxon>Eubacteriales Family XII. Incertae Sedis</taxon>
        <taxon>Fusibacter</taxon>
    </lineage>
</organism>
<dbReference type="Proteomes" id="UP001158045">
    <property type="component" value="Unassembled WGS sequence"/>
</dbReference>
<evidence type="ECO:0000313" key="6">
    <source>
        <dbReference type="Proteomes" id="UP001158045"/>
    </source>
</evidence>
<feature type="domain" description="HTH arsR-type" evidence="4">
    <location>
        <begin position="1"/>
        <end position="92"/>
    </location>
</feature>